<dbReference type="EMBL" id="CP027860">
    <property type="protein sequence ID" value="AVP97122.1"/>
    <property type="molecule type" value="Genomic_DNA"/>
</dbReference>
<dbReference type="InterPro" id="IPR001789">
    <property type="entry name" value="Sig_transdc_resp-reg_receiver"/>
</dbReference>
<dbReference type="GO" id="GO:0003677">
    <property type="term" value="F:DNA binding"/>
    <property type="evidence" value="ECO:0007669"/>
    <property type="project" value="UniProtKB-KW"/>
</dbReference>
<proteinExistence type="predicted"/>
<feature type="domain" description="HTH luxR-type" evidence="4">
    <location>
        <begin position="146"/>
        <end position="211"/>
    </location>
</feature>
<keyword evidence="1 3" id="KW-0597">Phosphoprotein</keyword>
<dbReference type="InterPro" id="IPR000792">
    <property type="entry name" value="Tscrpt_reg_LuxR_C"/>
</dbReference>
<dbReference type="InterPro" id="IPR011006">
    <property type="entry name" value="CheY-like_superfamily"/>
</dbReference>
<dbReference type="InterPro" id="IPR058245">
    <property type="entry name" value="NreC/VraR/RcsB-like_REC"/>
</dbReference>
<gene>
    <name evidence="6" type="ORF">C7S18_07915</name>
</gene>
<feature type="domain" description="Response regulatory" evidence="5">
    <location>
        <begin position="5"/>
        <end position="121"/>
    </location>
</feature>
<evidence type="ECO:0000259" key="5">
    <source>
        <dbReference type="PROSITE" id="PS50110"/>
    </source>
</evidence>
<dbReference type="PANTHER" id="PTHR43214">
    <property type="entry name" value="TWO-COMPONENT RESPONSE REGULATOR"/>
    <property type="match status" value="1"/>
</dbReference>
<keyword evidence="7" id="KW-1185">Reference proteome</keyword>
<dbReference type="PANTHER" id="PTHR43214:SF43">
    <property type="entry name" value="TWO-COMPONENT RESPONSE REGULATOR"/>
    <property type="match status" value="1"/>
</dbReference>
<dbReference type="InterPro" id="IPR039420">
    <property type="entry name" value="WalR-like"/>
</dbReference>
<reference evidence="6 7" key="1">
    <citation type="submission" date="2018-03" db="EMBL/GenBank/DDBJ databases">
        <title>Ahniella affigens gen. nov., sp. nov., a gammaproteobacterium isolated from sandy soil near a stream.</title>
        <authorList>
            <person name="Ko Y."/>
            <person name="Kim J.-H."/>
        </authorList>
    </citation>
    <scope>NUCLEOTIDE SEQUENCE [LARGE SCALE GENOMIC DNA]</scope>
    <source>
        <strain evidence="6 7">D13</strain>
    </source>
</reference>
<evidence type="ECO:0000256" key="2">
    <source>
        <dbReference type="ARBA" id="ARBA00023125"/>
    </source>
</evidence>
<sequence>MDIVTTLIVDDHPIVRQGIAQVIRQEKLASLVLEASNLQSALQLFSAHRPELVIVDLALGDEDGRNVIRSIRALNKETHILVLSMHDERDNAEDCLRDGADGYVMKQVATEQLADAIRRLQRGEIALSSVMQSAIFRGRKDAMSEGTRTVASLSDKEREILRLLGQGMSSSQIAETLHRSVKTIEAHRATLRGKLGLKTAVELIRFAALWSKQR</sequence>
<evidence type="ECO:0000259" key="4">
    <source>
        <dbReference type="PROSITE" id="PS50043"/>
    </source>
</evidence>
<dbReference type="SMART" id="SM00421">
    <property type="entry name" value="HTH_LUXR"/>
    <property type="match status" value="1"/>
</dbReference>
<dbReference type="SMART" id="SM00448">
    <property type="entry name" value="REC"/>
    <property type="match status" value="1"/>
</dbReference>
<dbReference type="AlphaFoldDB" id="A0A2P1PQL2"/>
<dbReference type="SUPFAM" id="SSF52172">
    <property type="entry name" value="CheY-like"/>
    <property type="match status" value="1"/>
</dbReference>
<accession>A0A2P1PQL2</accession>
<reference evidence="6 7" key="2">
    <citation type="submission" date="2018-03" db="EMBL/GenBank/DDBJ databases">
        <authorList>
            <person name="Keele B.F."/>
        </authorList>
    </citation>
    <scope>NUCLEOTIDE SEQUENCE [LARGE SCALE GENOMIC DNA]</scope>
    <source>
        <strain evidence="6 7">D13</strain>
    </source>
</reference>
<evidence type="ECO:0000313" key="6">
    <source>
        <dbReference type="EMBL" id="AVP97122.1"/>
    </source>
</evidence>
<dbReference type="Pfam" id="PF00196">
    <property type="entry name" value="GerE"/>
    <property type="match status" value="1"/>
</dbReference>
<dbReference type="GO" id="GO:0000160">
    <property type="term" value="P:phosphorelay signal transduction system"/>
    <property type="evidence" value="ECO:0007669"/>
    <property type="project" value="InterPro"/>
</dbReference>
<evidence type="ECO:0000313" key="7">
    <source>
        <dbReference type="Proteomes" id="UP000241074"/>
    </source>
</evidence>
<dbReference type="KEGG" id="xba:C7S18_07915"/>
<dbReference type="Gene3D" id="3.40.50.2300">
    <property type="match status" value="1"/>
</dbReference>
<evidence type="ECO:0000256" key="1">
    <source>
        <dbReference type="ARBA" id="ARBA00022553"/>
    </source>
</evidence>
<dbReference type="PROSITE" id="PS50043">
    <property type="entry name" value="HTH_LUXR_2"/>
    <property type="match status" value="1"/>
</dbReference>
<protein>
    <submittedName>
        <fullName evidence="6">DNA-binding response regulator</fullName>
    </submittedName>
</protein>
<dbReference type="PRINTS" id="PR00038">
    <property type="entry name" value="HTHLUXR"/>
</dbReference>
<evidence type="ECO:0000256" key="3">
    <source>
        <dbReference type="PROSITE-ProRule" id="PRU00169"/>
    </source>
</evidence>
<dbReference type="GO" id="GO:0006355">
    <property type="term" value="P:regulation of DNA-templated transcription"/>
    <property type="evidence" value="ECO:0007669"/>
    <property type="project" value="InterPro"/>
</dbReference>
<organism evidence="6 7">
    <name type="scientific">Ahniella affigens</name>
    <dbReference type="NCBI Taxonomy" id="2021234"/>
    <lineage>
        <taxon>Bacteria</taxon>
        <taxon>Pseudomonadati</taxon>
        <taxon>Pseudomonadota</taxon>
        <taxon>Gammaproteobacteria</taxon>
        <taxon>Lysobacterales</taxon>
        <taxon>Rhodanobacteraceae</taxon>
        <taxon>Ahniella</taxon>
    </lineage>
</organism>
<dbReference type="OrthoDB" id="9796655at2"/>
<feature type="modified residue" description="4-aspartylphosphate" evidence="3">
    <location>
        <position position="56"/>
    </location>
</feature>
<dbReference type="PROSITE" id="PS50110">
    <property type="entry name" value="RESPONSE_REGULATORY"/>
    <property type="match status" value="1"/>
</dbReference>
<dbReference type="SUPFAM" id="SSF46894">
    <property type="entry name" value="C-terminal effector domain of the bipartite response regulators"/>
    <property type="match status" value="1"/>
</dbReference>
<keyword evidence="2 6" id="KW-0238">DNA-binding</keyword>
<dbReference type="Pfam" id="PF00072">
    <property type="entry name" value="Response_reg"/>
    <property type="match status" value="1"/>
</dbReference>
<name>A0A2P1PQL2_9GAMM</name>
<dbReference type="CDD" id="cd06170">
    <property type="entry name" value="LuxR_C_like"/>
    <property type="match status" value="1"/>
</dbReference>
<dbReference type="CDD" id="cd17535">
    <property type="entry name" value="REC_NarL-like"/>
    <property type="match status" value="1"/>
</dbReference>
<dbReference type="InterPro" id="IPR016032">
    <property type="entry name" value="Sig_transdc_resp-reg_C-effctor"/>
</dbReference>
<dbReference type="Proteomes" id="UP000241074">
    <property type="component" value="Chromosome"/>
</dbReference>